<evidence type="ECO:0000313" key="2">
    <source>
        <dbReference type="EMBL" id="GAA0487082.1"/>
    </source>
</evidence>
<protein>
    <submittedName>
        <fullName evidence="2">GNAT family N-acetyltransferase</fullName>
    </submittedName>
</protein>
<dbReference type="RefSeq" id="WP_229955756.1">
    <property type="nucleotide sequence ID" value="NZ_BAAAEM010000003.1"/>
</dbReference>
<dbReference type="Proteomes" id="UP001500713">
    <property type="component" value="Unassembled WGS sequence"/>
</dbReference>
<name>A0ABN1AZB8_9SPHN</name>
<feature type="domain" description="N-acetyltransferase" evidence="1">
    <location>
        <begin position="7"/>
        <end position="169"/>
    </location>
</feature>
<accession>A0ABN1AZB8</accession>
<keyword evidence="3" id="KW-1185">Reference proteome</keyword>
<dbReference type="InterPro" id="IPR000182">
    <property type="entry name" value="GNAT_dom"/>
</dbReference>
<evidence type="ECO:0000259" key="1">
    <source>
        <dbReference type="PROSITE" id="PS51186"/>
    </source>
</evidence>
<dbReference type="Pfam" id="PF13302">
    <property type="entry name" value="Acetyltransf_3"/>
    <property type="match status" value="1"/>
</dbReference>
<comment type="caution">
    <text evidence="2">The sequence shown here is derived from an EMBL/GenBank/DDBJ whole genome shotgun (WGS) entry which is preliminary data.</text>
</comment>
<gene>
    <name evidence="2" type="ORF">GCM10009096_32410</name>
</gene>
<dbReference type="PANTHER" id="PTHR43792:SF1">
    <property type="entry name" value="N-ACETYLTRANSFERASE DOMAIN-CONTAINING PROTEIN"/>
    <property type="match status" value="1"/>
</dbReference>
<dbReference type="PANTHER" id="PTHR43792">
    <property type="entry name" value="GNAT FAMILY, PUTATIVE (AFU_ORTHOLOGUE AFUA_3G00765)-RELATED-RELATED"/>
    <property type="match status" value="1"/>
</dbReference>
<organism evidence="2 3">
    <name type="scientific">Parasphingorhabdus litoris</name>
    <dbReference type="NCBI Taxonomy" id="394733"/>
    <lineage>
        <taxon>Bacteria</taxon>
        <taxon>Pseudomonadati</taxon>
        <taxon>Pseudomonadota</taxon>
        <taxon>Alphaproteobacteria</taxon>
        <taxon>Sphingomonadales</taxon>
        <taxon>Sphingomonadaceae</taxon>
        <taxon>Parasphingorhabdus</taxon>
    </lineage>
</organism>
<dbReference type="PROSITE" id="PS51186">
    <property type="entry name" value="GNAT"/>
    <property type="match status" value="1"/>
</dbReference>
<proteinExistence type="predicted"/>
<dbReference type="InterPro" id="IPR016181">
    <property type="entry name" value="Acyl_CoA_acyltransferase"/>
</dbReference>
<reference evidence="2 3" key="1">
    <citation type="journal article" date="2019" name="Int. J. Syst. Evol. Microbiol.">
        <title>The Global Catalogue of Microorganisms (GCM) 10K type strain sequencing project: providing services to taxonomists for standard genome sequencing and annotation.</title>
        <authorList>
            <consortium name="The Broad Institute Genomics Platform"/>
            <consortium name="The Broad Institute Genome Sequencing Center for Infectious Disease"/>
            <person name="Wu L."/>
            <person name="Ma J."/>
        </authorList>
    </citation>
    <scope>NUCLEOTIDE SEQUENCE [LARGE SCALE GENOMIC DNA]</scope>
    <source>
        <strain evidence="2 3">JCM 14162</strain>
    </source>
</reference>
<sequence length="170" mass="19178">MIETERLLLRPHVASDFEPFKAMSQDPEVMQFIGREPSSDDDAWLRFLAHFGRWELLGYGLFAVIEKATDRYIGDAGFGDFRRGIGADFDAFHEAAWILSTAGQNKGYAFEAMSAAQSWLQDTFAPDKTVCIISPDNAPSIKLAGKLGYQQTGIRQYKDSDVIMFERHSR</sequence>
<evidence type="ECO:0000313" key="3">
    <source>
        <dbReference type="Proteomes" id="UP001500713"/>
    </source>
</evidence>
<dbReference type="Gene3D" id="3.40.630.30">
    <property type="match status" value="1"/>
</dbReference>
<dbReference type="InterPro" id="IPR051531">
    <property type="entry name" value="N-acetyltransferase"/>
</dbReference>
<dbReference type="SUPFAM" id="SSF55729">
    <property type="entry name" value="Acyl-CoA N-acyltransferases (Nat)"/>
    <property type="match status" value="1"/>
</dbReference>
<dbReference type="EMBL" id="BAAAEM010000003">
    <property type="protein sequence ID" value="GAA0487082.1"/>
    <property type="molecule type" value="Genomic_DNA"/>
</dbReference>